<feature type="transmembrane region" description="Helical" evidence="8">
    <location>
        <begin position="60"/>
        <end position="78"/>
    </location>
</feature>
<dbReference type="Gene3D" id="1.10.3470.10">
    <property type="entry name" value="ABC transporter involved in vitamin B12 uptake, BtuC"/>
    <property type="match status" value="1"/>
</dbReference>
<gene>
    <name evidence="9" type="ORF">DC28_13575</name>
</gene>
<evidence type="ECO:0000256" key="8">
    <source>
        <dbReference type="SAM" id="Phobius"/>
    </source>
</evidence>
<keyword evidence="6 8" id="KW-1133">Transmembrane helix</keyword>
<evidence type="ECO:0000256" key="6">
    <source>
        <dbReference type="ARBA" id="ARBA00022989"/>
    </source>
</evidence>
<evidence type="ECO:0000313" key="9">
    <source>
        <dbReference type="EMBL" id="KGE70963.1"/>
    </source>
</evidence>
<organism evidence="9 10">
    <name type="scientific">Spirochaeta lutea</name>
    <dbReference type="NCBI Taxonomy" id="1480694"/>
    <lineage>
        <taxon>Bacteria</taxon>
        <taxon>Pseudomonadati</taxon>
        <taxon>Spirochaetota</taxon>
        <taxon>Spirochaetia</taxon>
        <taxon>Spirochaetales</taxon>
        <taxon>Spirochaetaceae</taxon>
        <taxon>Spirochaeta</taxon>
    </lineage>
</organism>
<feature type="transmembrane region" description="Helical" evidence="8">
    <location>
        <begin position="115"/>
        <end position="138"/>
    </location>
</feature>
<evidence type="ECO:0000256" key="1">
    <source>
        <dbReference type="ARBA" id="ARBA00004651"/>
    </source>
</evidence>
<dbReference type="GO" id="GO:0005886">
    <property type="term" value="C:plasma membrane"/>
    <property type="evidence" value="ECO:0007669"/>
    <property type="project" value="UniProtKB-SubCell"/>
</dbReference>
<keyword evidence="4" id="KW-1003">Cell membrane</keyword>
<feature type="transmembrane region" description="Helical" evidence="8">
    <location>
        <begin position="283"/>
        <end position="302"/>
    </location>
</feature>
<dbReference type="AlphaFoldDB" id="A0A098QU97"/>
<comment type="subcellular location">
    <subcellularLocation>
        <location evidence="1">Cell membrane</location>
        <topology evidence="1">Multi-pass membrane protein</topology>
    </subcellularLocation>
</comment>
<name>A0A098QU97_9SPIO</name>
<accession>A0A098QU97</accession>
<sequence length="335" mass="36181">MAEITLAPGKEGKSKLTKGLSRLGSPAVLAGLLLVLVGWFLVDGLDGSTWRYFLQRRLPMVGAIVLASWCSAAATLMLQTAGANPILSPGILGIDAWYILIQSLAVFFFSSDAWIIQSPLLNLAVTLPLMLVYSTILFSRIRSTRGGMQLLLIQGIIMAGFLSSVTNYLQKIIDPNEFSLIQTRLFASVTNIHGPTLLAALPIFILLLAVTAAKHRTLDVLLLGRDQSINLGLSYGRELFVVLSLVSGFTALSTAVIGPLPFLGLVAVTLARRTSRGYTHRELLIRSMLISALVMMAGHLLLTKVMGGVIPLPPMLNVFGGGVFLLLLIRRPMFD</sequence>
<evidence type="ECO:0000256" key="4">
    <source>
        <dbReference type="ARBA" id="ARBA00022475"/>
    </source>
</evidence>
<evidence type="ECO:0008006" key="11">
    <source>
        <dbReference type="Google" id="ProtNLM"/>
    </source>
</evidence>
<reference evidence="9 10" key="1">
    <citation type="submission" date="2014-05" db="EMBL/GenBank/DDBJ databases">
        <title>De novo Genome Sequence of Spirocheata sp.</title>
        <authorList>
            <person name="Shivani Y."/>
            <person name="Subhash Y."/>
            <person name="Tushar L."/>
            <person name="Sasikala C."/>
            <person name="Ramana C.V."/>
        </authorList>
    </citation>
    <scope>NUCLEOTIDE SEQUENCE [LARGE SCALE GENOMIC DNA]</scope>
    <source>
        <strain evidence="9 10">JC230</strain>
    </source>
</reference>
<protein>
    <recommendedName>
        <fullName evidence="11">Iron ABC transporter permease</fullName>
    </recommendedName>
</protein>
<dbReference type="InterPro" id="IPR037294">
    <property type="entry name" value="ABC_BtuC-like"/>
</dbReference>
<evidence type="ECO:0000313" key="10">
    <source>
        <dbReference type="Proteomes" id="UP000029692"/>
    </source>
</evidence>
<feature type="transmembrane region" description="Helical" evidence="8">
    <location>
        <begin position="150"/>
        <end position="169"/>
    </location>
</feature>
<feature type="transmembrane region" description="Helical" evidence="8">
    <location>
        <begin position="308"/>
        <end position="329"/>
    </location>
</feature>
<dbReference type="OrthoDB" id="9796260at2"/>
<dbReference type="STRING" id="1480694.DC28_13575"/>
<dbReference type="InterPro" id="IPR000522">
    <property type="entry name" value="ABC_transptr_permease_BtuC"/>
</dbReference>
<keyword evidence="10" id="KW-1185">Reference proteome</keyword>
<dbReference type="EMBL" id="JNUP01000071">
    <property type="protein sequence ID" value="KGE70963.1"/>
    <property type="molecule type" value="Genomic_DNA"/>
</dbReference>
<dbReference type="eggNOG" id="COG4605">
    <property type="taxonomic scope" value="Bacteria"/>
</dbReference>
<dbReference type="GO" id="GO:0033214">
    <property type="term" value="P:siderophore-iron import into cell"/>
    <property type="evidence" value="ECO:0007669"/>
    <property type="project" value="TreeGrafter"/>
</dbReference>
<evidence type="ECO:0000256" key="7">
    <source>
        <dbReference type="ARBA" id="ARBA00023136"/>
    </source>
</evidence>
<feature type="transmembrane region" description="Helical" evidence="8">
    <location>
        <begin position="90"/>
        <end position="109"/>
    </location>
</feature>
<feature type="transmembrane region" description="Helical" evidence="8">
    <location>
        <begin position="20"/>
        <end position="40"/>
    </location>
</feature>
<comment type="similarity">
    <text evidence="2">Belongs to the binding-protein-dependent transport system permease family. FecCD subfamily.</text>
</comment>
<dbReference type="PANTHER" id="PTHR30472">
    <property type="entry name" value="FERRIC ENTEROBACTIN TRANSPORT SYSTEM PERMEASE PROTEIN"/>
    <property type="match status" value="1"/>
</dbReference>
<keyword evidence="7 8" id="KW-0472">Membrane</keyword>
<evidence type="ECO:0000256" key="2">
    <source>
        <dbReference type="ARBA" id="ARBA00007935"/>
    </source>
</evidence>
<feature type="transmembrane region" description="Helical" evidence="8">
    <location>
        <begin position="189"/>
        <end position="209"/>
    </location>
</feature>
<keyword evidence="5 8" id="KW-0812">Transmembrane</keyword>
<dbReference type="SUPFAM" id="SSF81345">
    <property type="entry name" value="ABC transporter involved in vitamin B12 uptake, BtuC"/>
    <property type="match status" value="1"/>
</dbReference>
<dbReference type="RefSeq" id="WP_037549610.1">
    <property type="nucleotide sequence ID" value="NZ_JNUP01000071.1"/>
</dbReference>
<dbReference type="PANTHER" id="PTHR30472:SF19">
    <property type="entry name" value="PETROBACTIN IMPORT SYSTEM PERMEASE PROTEIN YCLO"/>
    <property type="match status" value="1"/>
</dbReference>
<dbReference type="Pfam" id="PF01032">
    <property type="entry name" value="FecCD"/>
    <property type="match status" value="1"/>
</dbReference>
<feature type="transmembrane region" description="Helical" evidence="8">
    <location>
        <begin position="252"/>
        <end position="271"/>
    </location>
</feature>
<proteinExistence type="inferred from homology"/>
<dbReference type="GO" id="GO:0022857">
    <property type="term" value="F:transmembrane transporter activity"/>
    <property type="evidence" value="ECO:0007669"/>
    <property type="project" value="InterPro"/>
</dbReference>
<comment type="caution">
    <text evidence="9">The sequence shown here is derived from an EMBL/GenBank/DDBJ whole genome shotgun (WGS) entry which is preliminary data.</text>
</comment>
<evidence type="ECO:0000256" key="3">
    <source>
        <dbReference type="ARBA" id="ARBA00022448"/>
    </source>
</evidence>
<keyword evidence="3" id="KW-0813">Transport</keyword>
<evidence type="ECO:0000256" key="5">
    <source>
        <dbReference type="ARBA" id="ARBA00022692"/>
    </source>
</evidence>
<dbReference type="Proteomes" id="UP000029692">
    <property type="component" value="Unassembled WGS sequence"/>
</dbReference>